<dbReference type="InterPro" id="IPR015655">
    <property type="entry name" value="PP2C"/>
</dbReference>
<evidence type="ECO:0000256" key="7">
    <source>
        <dbReference type="ARBA" id="ARBA00047761"/>
    </source>
</evidence>
<keyword evidence="5" id="KW-0904">Protein phosphatase</keyword>
<dbReference type="Gene3D" id="3.60.40.10">
    <property type="entry name" value="PPM-type phosphatase domain"/>
    <property type="match status" value="1"/>
</dbReference>
<evidence type="ECO:0000256" key="3">
    <source>
        <dbReference type="ARBA" id="ARBA00022723"/>
    </source>
</evidence>
<keyword evidence="3" id="KW-0479">Metal-binding</keyword>
<dbReference type="EMBL" id="ACKZ01000016">
    <property type="protein sequence ID" value="EEW37347.1"/>
    <property type="molecule type" value="Genomic_DNA"/>
</dbReference>
<dbReference type="FunFam" id="3.60.40.10:FF:000002">
    <property type="entry name" value="Serine/threonine phosphatase stp"/>
    <property type="match status" value="1"/>
</dbReference>
<keyword evidence="4 10" id="KW-0378">Hydrolase</keyword>
<dbReference type="GO" id="GO:0004722">
    <property type="term" value="F:protein serine/threonine phosphatase activity"/>
    <property type="evidence" value="ECO:0007669"/>
    <property type="project" value="UniProtKB-EC"/>
</dbReference>
<evidence type="ECO:0000313" key="10">
    <source>
        <dbReference type="EMBL" id="EEW37347.1"/>
    </source>
</evidence>
<dbReference type="EC" id="3.1.3.16" evidence="2"/>
<dbReference type="RefSeq" id="WP_005606596.1">
    <property type="nucleotide sequence ID" value="NZ_CP102283.1"/>
</dbReference>
<protein>
    <recommendedName>
        <fullName evidence="2">protein-serine/threonine phosphatase</fullName>
        <ecNumber evidence="2">3.1.3.16</ecNumber>
    </recommendedName>
</protein>
<proteinExistence type="predicted"/>
<dbReference type="InterPro" id="IPR001932">
    <property type="entry name" value="PPM-type_phosphatase-like_dom"/>
</dbReference>
<dbReference type="Pfam" id="PF13672">
    <property type="entry name" value="PP2C_2"/>
    <property type="match status" value="1"/>
</dbReference>
<dbReference type="eggNOG" id="COG0631">
    <property type="taxonomic scope" value="Bacteria"/>
</dbReference>
<evidence type="ECO:0000259" key="9">
    <source>
        <dbReference type="PROSITE" id="PS51746"/>
    </source>
</evidence>
<evidence type="ECO:0000313" key="11">
    <source>
        <dbReference type="Proteomes" id="UP000005926"/>
    </source>
</evidence>
<dbReference type="PANTHER" id="PTHR47992">
    <property type="entry name" value="PROTEIN PHOSPHATASE"/>
    <property type="match status" value="1"/>
</dbReference>
<gene>
    <name evidence="10" type="primary">stp</name>
    <name evidence="10" type="ORF">HMPREF0444_0706</name>
</gene>
<comment type="caution">
    <text evidence="10">The sequence shown here is derived from an EMBL/GenBank/DDBJ whole genome shotgun (WGS) entry which is preliminary data.</text>
</comment>
<dbReference type="SMART" id="SM00331">
    <property type="entry name" value="PP2C_SIG"/>
    <property type="match status" value="1"/>
</dbReference>
<dbReference type="CDD" id="cd00143">
    <property type="entry name" value="PP2Cc"/>
    <property type="match status" value="1"/>
</dbReference>
<dbReference type="NCBIfam" id="NF033484">
    <property type="entry name" value="Stp1_PP2C_phos"/>
    <property type="match status" value="1"/>
</dbReference>
<comment type="cofactor">
    <cofactor evidence="1">
        <name>Mn(2+)</name>
        <dbReference type="ChEBI" id="CHEBI:29035"/>
    </cofactor>
</comment>
<organism evidence="10 11">
    <name type="scientific">Granulicatella adiacens ATCC 49175</name>
    <dbReference type="NCBI Taxonomy" id="638301"/>
    <lineage>
        <taxon>Bacteria</taxon>
        <taxon>Bacillati</taxon>
        <taxon>Bacillota</taxon>
        <taxon>Bacilli</taxon>
        <taxon>Lactobacillales</taxon>
        <taxon>Carnobacteriaceae</taxon>
        <taxon>Granulicatella</taxon>
    </lineage>
</organism>
<evidence type="ECO:0000256" key="2">
    <source>
        <dbReference type="ARBA" id="ARBA00013081"/>
    </source>
</evidence>
<evidence type="ECO:0000256" key="8">
    <source>
        <dbReference type="ARBA" id="ARBA00048336"/>
    </source>
</evidence>
<dbReference type="PROSITE" id="PS51746">
    <property type="entry name" value="PPM_2"/>
    <property type="match status" value="1"/>
</dbReference>
<dbReference type="GeneID" id="78412954"/>
<dbReference type="STRING" id="638301.HMPREF0444_0706"/>
<dbReference type="Proteomes" id="UP000005926">
    <property type="component" value="Unassembled WGS sequence"/>
</dbReference>
<reference evidence="10 11" key="1">
    <citation type="submission" date="2009-08" db="EMBL/GenBank/DDBJ databases">
        <authorList>
            <person name="Muzny D."/>
            <person name="Qin X."/>
            <person name="Deng J."/>
            <person name="Jiang H."/>
            <person name="Liu Y."/>
            <person name="Qu J."/>
            <person name="Song X.-Z."/>
            <person name="Zhang L."/>
            <person name="Thornton R."/>
            <person name="Coyle M."/>
            <person name="Francisco L."/>
            <person name="Jackson L."/>
            <person name="Javaid M."/>
            <person name="Korchina V."/>
            <person name="Kovar C."/>
            <person name="Mata R."/>
            <person name="Mathew T."/>
            <person name="Ngo R."/>
            <person name="Nguyen L."/>
            <person name="Nguyen N."/>
            <person name="Okwuonu G."/>
            <person name="Ongeri F."/>
            <person name="Pham C."/>
            <person name="Simmons D."/>
            <person name="Wilczek-Boney K."/>
            <person name="Hale W."/>
            <person name="Jakkamsetti A."/>
            <person name="Pham P."/>
            <person name="Ruth R."/>
            <person name="San Lucas F."/>
            <person name="Warren J."/>
            <person name="Zhang J."/>
            <person name="Zhao Z."/>
            <person name="Zhou C."/>
            <person name="Zhu D."/>
            <person name="Lee S."/>
            <person name="Bess C."/>
            <person name="Blankenburg K."/>
            <person name="Forbes L."/>
            <person name="Fu Q."/>
            <person name="Gubbala S."/>
            <person name="Hirani K."/>
            <person name="Jayaseelan J.C."/>
            <person name="Lara F."/>
            <person name="Munidasa M."/>
            <person name="Palculict T."/>
            <person name="Patil S."/>
            <person name="Pu L.-L."/>
            <person name="Saada N."/>
            <person name="Tang L."/>
            <person name="Weissenberger G."/>
            <person name="Zhu Y."/>
            <person name="Hemphill L."/>
            <person name="Shang Y."/>
            <person name="Youmans B."/>
            <person name="Ayvaz T."/>
            <person name="Ross M."/>
            <person name="Santibanez J."/>
            <person name="Aqrawi P."/>
            <person name="Gross S."/>
            <person name="Joshi V."/>
            <person name="Fowler G."/>
            <person name="Nazareth L."/>
            <person name="Reid J."/>
            <person name="Worley K."/>
            <person name="Petrosino J."/>
            <person name="Highlander S."/>
            <person name="Gibbs R."/>
        </authorList>
    </citation>
    <scope>NUCLEOTIDE SEQUENCE [LARGE SCALE GENOMIC DNA]</scope>
    <source>
        <strain evidence="10 11">ATCC 49175</strain>
    </source>
</reference>
<sequence length="248" mass="27516">MEIAIKSDVGQRRTLNEDAAGYFLNTQNMPLIVVCDGIGGHNAGDVASAMALSHLGKRWEEESITDTEAAYQWLVKNIQAENDRVFQKANQYRELDGMGTTIVAAVIIDSELLVANVGDSRAYLYRNFQIKQLTEDHTLVQELVKSGEITEEEAKRHPQRNIVTQSLGITLNVQIDFVRVTLKNEDTILLCSDGLSNMLEDQYIKEILGNYSDVNTQAQKAVLAANEAGGRDNITVAIAKYLVREEVA</sequence>
<evidence type="ECO:0000256" key="6">
    <source>
        <dbReference type="ARBA" id="ARBA00023211"/>
    </source>
</evidence>
<feature type="domain" description="PPM-type phosphatase" evidence="9">
    <location>
        <begin position="2"/>
        <end position="241"/>
    </location>
</feature>
<name>C8NFL1_9LACT</name>
<accession>C8NFL1</accession>
<comment type="catalytic activity">
    <reaction evidence="7">
        <text>O-phospho-L-seryl-[protein] + H2O = L-seryl-[protein] + phosphate</text>
        <dbReference type="Rhea" id="RHEA:20629"/>
        <dbReference type="Rhea" id="RHEA-COMP:9863"/>
        <dbReference type="Rhea" id="RHEA-COMP:11604"/>
        <dbReference type="ChEBI" id="CHEBI:15377"/>
        <dbReference type="ChEBI" id="CHEBI:29999"/>
        <dbReference type="ChEBI" id="CHEBI:43474"/>
        <dbReference type="ChEBI" id="CHEBI:83421"/>
        <dbReference type="EC" id="3.1.3.16"/>
    </reaction>
</comment>
<keyword evidence="11" id="KW-1185">Reference proteome</keyword>
<dbReference type="HOGENOM" id="CLU_034545_4_1_9"/>
<dbReference type="SUPFAM" id="SSF81606">
    <property type="entry name" value="PP2C-like"/>
    <property type="match status" value="1"/>
</dbReference>
<evidence type="ECO:0000256" key="4">
    <source>
        <dbReference type="ARBA" id="ARBA00022801"/>
    </source>
</evidence>
<evidence type="ECO:0000256" key="1">
    <source>
        <dbReference type="ARBA" id="ARBA00001936"/>
    </source>
</evidence>
<keyword evidence="6" id="KW-0464">Manganese</keyword>
<dbReference type="InterPro" id="IPR036457">
    <property type="entry name" value="PPM-type-like_dom_sf"/>
</dbReference>
<dbReference type="AlphaFoldDB" id="C8NFL1"/>
<evidence type="ECO:0000256" key="5">
    <source>
        <dbReference type="ARBA" id="ARBA00022912"/>
    </source>
</evidence>
<dbReference type="SMART" id="SM00332">
    <property type="entry name" value="PP2Cc"/>
    <property type="match status" value="1"/>
</dbReference>
<comment type="catalytic activity">
    <reaction evidence="8">
        <text>O-phospho-L-threonyl-[protein] + H2O = L-threonyl-[protein] + phosphate</text>
        <dbReference type="Rhea" id="RHEA:47004"/>
        <dbReference type="Rhea" id="RHEA-COMP:11060"/>
        <dbReference type="Rhea" id="RHEA-COMP:11605"/>
        <dbReference type="ChEBI" id="CHEBI:15377"/>
        <dbReference type="ChEBI" id="CHEBI:30013"/>
        <dbReference type="ChEBI" id="CHEBI:43474"/>
        <dbReference type="ChEBI" id="CHEBI:61977"/>
        <dbReference type="EC" id="3.1.3.16"/>
    </reaction>
</comment>
<dbReference type="GO" id="GO:0046872">
    <property type="term" value="F:metal ion binding"/>
    <property type="evidence" value="ECO:0007669"/>
    <property type="project" value="UniProtKB-KW"/>
</dbReference>